<evidence type="ECO:0000313" key="2">
    <source>
        <dbReference type="Proteomes" id="UP000031972"/>
    </source>
</evidence>
<organism evidence="1 2">
    <name type="scientific">Jeotgalibacillus campisalis</name>
    <dbReference type="NCBI Taxonomy" id="220754"/>
    <lineage>
        <taxon>Bacteria</taxon>
        <taxon>Bacillati</taxon>
        <taxon>Bacillota</taxon>
        <taxon>Bacilli</taxon>
        <taxon>Bacillales</taxon>
        <taxon>Caryophanaceae</taxon>
        <taxon>Jeotgalibacillus</taxon>
    </lineage>
</organism>
<evidence type="ECO:0000313" key="1">
    <source>
        <dbReference type="EMBL" id="KIL52747.1"/>
    </source>
</evidence>
<name>A0A0C2VUZ9_9BACL</name>
<reference evidence="1 2" key="1">
    <citation type="submission" date="2015-01" db="EMBL/GenBank/DDBJ databases">
        <title>Jeotgalibacillus campisalis genome sequencing.</title>
        <authorList>
            <person name="Goh K.M."/>
            <person name="Chan K.-G."/>
            <person name="Yaakop A.S."/>
            <person name="Ee R."/>
            <person name="Gan H.M."/>
            <person name="Chan C.S."/>
        </authorList>
    </citation>
    <scope>NUCLEOTIDE SEQUENCE [LARGE SCALE GENOMIC DNA]</scope>
    <source>
        <strain evidence="1 2">SF-57</strain>
    </source>
</reference>
<dbReference type="Proteomes" id="UP000031972">
    <property type="component" value="Unassembled WGS sequence"/>
</dbReference>
<dbReference type="PATRIC" id="fig|220754.4.peg.77"/>
<proteinExistence type="predicted"/>
<gene>
    <name evidence="1" type="ORF">KR50_00760</name>
</gene>
<dbReference type="EMBL" id="JXRR01000001">
    <property type="protein sequence ID" value="KIL52747.1"/>
    <property type="molecule type" value="Genomic_DNA"/>
</dbReference>
<protein>
    <submittedName>
        <fullName evidence="1">Uncharacterized protein</fullName>
    </submittedName>
</protein>
<accession>A0A0C2VUZ9</accession>
<keyword evidence="2" id="KW-1185">Reference proteome</keyword>
<comment type="caution">
    <text evidence="1">The sequence shown here is derived from an EMBL/GenBank/DDBJ whole genome shotgun (WGS) entry which is preliminary data.</text>
</comment>
<sequence>MRSNEPILSYNATFSEYKSRVTDTTKSVLRYVGDRFISAPGGGFPRGGR</sequence>
<dbReference type="AlphaFoldDB" id="A0A0C2VUZ9"/>